<accession>D9SM45</accession>
<dbReference type="InterPro" id="IPR042121">
    <property type="entry name" value="MutL_C_regsub"/>
</dbReference>
<dbReference type="CDD" id="cd16926">
    <property type="entry name" value="HATPase_MutL-MLH-PMS-like"/>
    <property type="match status" value="1"/>
</dbReference>
<dbReference type="SUPFAM" id="SSF118116">
    <property type="entry name" value="DNA mismatch repair protein MutL"/>
    <property type="match status" value="1"/>
</dbReference>
<keyword evidence="3 4" id="KW-0234">DNA repair</keyword>
<dbReference type="InterPro" id="IPR002099">
    <property type="entry name" value="MutL/Mlh/PMS"/>
</dbReference>
<dbReference type="InterPro" id="IPR038973">
    <property type="entry name" value="MutL/Mlh/Pms-like"/>
</dbReference>
<dbReference type="Proteomes" id="UP000002730">
    <property type="component" value="Chromosome"/>
</dbReference>
<dbReference type="GO" id="GO:0006298">
    <property type="term" value="P:mismatch repair"/>
    <property type="evidence" value="ECO:0007669"/>
    <property type="project" value="UniProtKB-UniRule"/>
</dbReference>
<keyword evidence="8" id="KW-1185">Reference proteome</keyword>
<dbReference type="RefSeq" id="WP_010077003.1">
    <property type="nucleotide sequence ID" value="NC_014393.1"/>
</dbReference>
<dbReference type="Pfam" id="PF13589">
    <property type="entry name" value="HATPase_c_3"/>
    <property type="match status" value="1"/>
</dbReference>
<dbReference type="GO" id="GO:0005524">
    <property type="term" value="F:ATP binding"/>
    <property type="evidence" value="ECO:0007669"/>
    <property type="project" value="InterPro"/>
</dbReference>
<dbReference type="GO" id="GO:0032300">
    <property type="term" value="C:mismatch repair complex"/>
    <property type="evidence" value="ECO:0007669"/>
    <property type="project" value="InterPro"/>
</dbReference>
<comment type="function">
    <text evidence="4">This protein is involved in the repair of mismatches in DNA. It is required for dam-dependent methyl-directed DNA mismatch repair. May act as a 'molecular matchmaker', a protein that promotes the formation of a stable complex between two or more DNA-binding proteins in an ATP-dependent manner without itself being part of a final effector complex.</text>
</comment>
<dbReference type="eggNOG" id="COG0323">
    <property type="taxonomic scope" value="Bacteria"/>
</dbReference>
<name>D9SM45_CLOC7</name>
<organism evidence="7 8">
    <name type="scientific">Clostridium cellulovorans (strain ATCC 35296 / DSM 3052 / OCM 3 / 743B)</name>
    <dbReference type="NCBI Taxonomy" id="573061"/>
    <lineage>
        <taxon>Bacteria</taxon>
        <taxon>Bacillati</taxon>
        <taxon>Bacillota</taxon>
        <taxon>Clostridia</taxon>
        <taxon>Eubacteriales</taxon>
        <taxon>Clostridiaceae</taxon>
        <taxon>Clostridium</taxon>
    </lineage>
</organism>
<sequence>MKRINLLDNNTSNKIAAGEVVERPLSVVKEMMENSIDSGATKITIEILDGGETLIRITDDGSGIHPEDVEKAFLPHATSKIETIDDLYKLKSLGFRGEALASIASVAKVNLKTKIGSEDFGTEIEIHGGEIKYLNSCGCNKGTVIEVRDIFYNVPARKKFLKSKQREAALISDIVSRIALAYPNISFKFFSNNKNVLTTFGTGQLTDTIRNIYGKNVVENLSFFEGHGDIVSIYGYIGNSELSRGSRNNQSIFVNNRFIKNKLIATAVENAVKSFFMVNKYPFFIIFLDIYPEFLDVNVHPTKAEIKFQDESRIFKIVFDTIHKVVRDLVKDDFLETDKEEINEKPIMQVKLPVDLKAPEIPTEVLVNSNNKNPKENNYLDYQILQNDKSQETQKQDNIRIDSAQEKDTLWNTTISQDVNSEIAVKENEINTSYNKSSVEESVAKVSIEKEEVNDFTNSEIKPVEKFPMMRIIGQYSNTYILMEGYDGLYLVDQHAAHEKIIFEKYIKEMKLSKVVSQILMLPEVIEMTPYDFSIYKENHEMFTKAGFLIEDFGENTVSVREVPVFLGRPVVKELFTNILDNLKNYGSGSTLEVKYYKIATLACKSAIKANDNLDIREMIALIEELRFIDEPFNCPHGRPTIIKMTNNEIEKRFKRIQ</sequence>
<dbReference type="SUPFAM" id="SSF55874">
    <property type="entry name" value="ATPase domain of HSP90 chaperone/DNA topoisomerase II/histidine kinase"/>
    <property type="match status" value="1"/>
</dbReference>
<feature type="domain" description="MutL C-terminal dimerisation" evidence="5">
    <location>
        <begin position="472"/>
        <end position="614"/>
    </location>
</feature>
<dbReference type="GO" id="GO:0016887">
    <property type="term" value="F:ATP hydrolysis activity"/>
    <property type="evidence" value="ECO:0007669"/>
    <property type="project" value="InterPro"/>
</dbReference>
<dbReference type="InterPro" id="IPR036890">
    <property type="entry name" value="HATPase_C_sf"/>
</dbReference>
<dbReference type="HAMAP" id="MF_00149">
    <property type="entry name" value="DNA_mis_repair"/>
    <property type="match status" value="1"/>
</dbReference>
<dbReference type="InterPro" id="IPR014762">
    <property type="entry name" value="DNA_mismatch_repair_CS"/>
</dbReference>
<dbReference type="GO" id="GO:0140664">
    <property type="term" value="F:ATP-dependent DNA damage sensor activity"/>
    <property type="evidence" value="ECO:0007669"/>
    <property type="project" value="InterPro"/>
</dbReference>
<dbReference type="SMART" id="SM00853">
    <property type="entry name" value="MutL_C"/>
    <property type="match status" value="1"/>
</dbReference>
<evidence type="ECO:0000256" key="1">
    <source>
        <dbReference type="ARBA" id="ARBA00006082"/>
    </source>
</evidence>
<evidence type="ECO:0000259" key="6">
    <source>
        <dbReference type="SMART" id="SM01340"/>
    </source>
</evidence>
<comment type="similarity">
    <text evidence="1 4">Belongs to the DNA mismatch repair MutL/HexB family.</text>
</comment>
<dbReference type="InterPro" id="IPR014721">
    <property type="entry name" value="Ribsml_uS5_D2-typ_fold_subgr"/>
</dbReference>
<dbReference type="Pfam" id="PF01119">
    <property type="entry name" value="DNA_mis_repair"/>
    <property type="match status" value="1"/>
</dbReference>
<dbReference type="Gene3D" id="3.30.565.10">
    <property type="entry name" value="Histidine kinase-like ATPase, C-terminal domain"/>
    <property type="match status" value="1"/>
</dbReference>
<dbReference type="NCBIfam" id="TIGR00585">
    <property type="entry name" value="mutl"/>
    <property type="match status" value="1"/>
</dbReference>
<dbReference type="Gene3D" id="3.30.1370.100">
    <property type="entry name" value="MutL, C-terminal domain, regulatory subdomain"/>
    <property type="match status" value="1"/>
</dbReference>
<protein>
    <recommendedName>
        <fullName evidence="4">DNA mismatch repair protein MutL</fullName>
    </recommendedName>
</protein>
<dbReference type="InterPro" id="IPR037198">
    <property type="entry name" value="MutL_C_sf"/>
</dbReference>
<dbReference type="SMART" id="SM01340">
    <property type="entry name" value="DNA_mis_repair"/>
    <property type="match status" value="1"/>
</dbReference>
<keyword evidence="2 4" id="KW-0227">DNA damage</keyword>
<dbReference type="KEGG" id="ccb:Clocel_2033"/>
<gene>
    <name evidence="4" type="primary">mutL</name>
    <name evidence="7" type="ordered locus">Clocel_2033</name>
</gene>
<dbReference type="Pfam" id="PF08676">
    <property type="entry name" value="MutL_C"/>
    <property type="match status" value="1"/>
</dbReference>
<dbReference type="STRING" id="573061.Clocel_2033"/>
<evidence type="ECO:0000313" key="8">
    <source>
        <dbReference type="Proteomes" id="UP000002730"/>
    </source>
</evidence>
<dbReference type="AlphaFoldDB" id="D9SM45"/>
<dbReference type="EMBL" id="CP002160">
    <property type="protein sequence ID" value="ADL51776.1"/>
    <property type="molecule type" value="Genomic_DNA"/>
</dbReference>
<dbReference type="InterPro" id="IPR013507">
    <property type="entry name" value="DNA_mismatch_S5_2-like"/>
</dbReference>
<dbReference type="PROSITE" id="PS00058">
    <property type="entry name" value="DNA_MISMATCH_REPAIR_1"/>
    <property type="match status" value="1"/>
</dbReference>
<dbReference type="OrthoDB" id="9763467at2"/>
<evidence type="ECO:0000256" key="4">
    <source>
        <dbReference type="HAMAP-Rule" id="MF_00149"/>
    </source>
</evidence>
<evidence type="ECO:0000256" key="3">
    <source>
        <dbReference type="ARBA" id="ARBA00023204"/>
    </source>
</evidence>
<evidence type="ECO:0000259" key="5">
    <source>
        <dbReference type="SMART" id="SM00853"/>
    </source>
</evidence>
<dbReference type="SUPFAM" id="SSF54211">
    <property type="entry name" value="Ribosomal protein S5 domain 2-like"/>
    <property type="match status" value="1"/>
</dbReference>
<dbReference type="InterPro" id="IPR042120">
    <property type="entry name" value="MutL_C_dimsub"/>
</dbReference>
<dbReference type="PANTHER" id="PTHR10073:SF12">
    <property type="entry name" value="DNA MISMATCH REPAIR PROTEIN MLH1"/>
    <property type="match status" value="1"/>
</dbReference>
<evidence type="ECO:0000313" key="7">
    <source>
        <dbReference type="EMBL" id="ADL51776.1"/>
    </source>
</evidence>
<dbReference type="InterPro" id="IPR014790">
    <property type="entry name" value="MutL_C"/>
</dbReference>
<dbReference type="Gene3D" id="3.30.1540.20">
    <property type="entry name" value="MutL, C-terminal domain, dimerisation subdomain"/>
    <property type="match status" value="1"/>
</dbReference>
<dbReference type="Gene3D" id="3.30.230.10">
    <property type="match status" value="1"/>
</dbReference>
<dbReference type="GO" id="GO:0030983">
    <property type="term" value="F:mismatched DNA binding"/>
    <property type="evidence" value="ECO:0007669"/>
    <property type="project" value="InterPro"/>
</dbReference>
<dbReference type="CDD" id="cd00782">
    <property type="entry name" value="MutL_Trans"/>
    <property type="match status" value="1"/>
</dbReference>
<dbReference type="HOGENOM" id="CLU_004131_4_1_9"/>
<reference evidence="7 8" key="1">
    <citation type="submission" date="2010-08" db="EMBL/GenBank/DDBJ databases">
        <title>Complete sequence of Clostridium cellulovorans 743B.</title>
        <authorList>
            <consortium name="US DOE Joint Genome Institute"/>
            <person name="Lucas S."/>
            <person name="Copeland A."/>
            <person name="Lapidus A."/>
            <person name="Cheng J.-F."/>
            <person name="Bruce D."/>
            <person name="Goodwin L."/>
            <person name="Pitluck S."/>
            <person name="Chertkov O."/>
            <person name="Detter J.C."/>
            <person name="Han C."/>
            <person name="Tapia R."/>
            <person name="Land M."/>
            <person name="Hauser L."/>
            <person name="Chang Y.-J."/>
            <person name="Jeffries C."/>
            <person name="Kyrpides N."/>
            <person name="Ivanova N."/>
            <person name="Mikhailova N."/>
            <person name="Hemme C.L."/>
            <person name="Woyke T."/>
        </authorList>
    </citation>
    <scope>NUCLEOTIDE SEQUENCE [LARGE SCALE GENOMIC DNA]</scope>
    <source>
        <strain evidence="8">ATCC 35296 / DSM 3052 / OCM 3 / 743B</strain>
    </source>
</reference>
<dbReference type="FunFam" id="3.30.565.10:FF:000003">
    <property type="entry name" value="DNA mismatch repair endonuclease MutL"/>
    <property type="match status" value="1"/>
</dbReference>
<proteinExistence type="inferred from homology"/>
<dbReference type="InterPro" id="IPR020667">
    <property type="entry name" value="DNA_mismatch_repair_MutL"/>
</dbReference>
<dbReference type="PANTHER" id="PTHR10073">
    <property type="entry name" value="DNA MISMATCH REPAIR PROTEIN MLH, PMS, MUTL"/>
    <property type="match status" value="1"/>
</dbReference>
<evidence type="ECO:0000256" key="2">
    <source>
        <dbReference type="ARBA" id="ARBA00022763"/>
    </source>
</evidence>
<dbReference type="InterPro" id="IPR020568">
    <property type="entry name" value="Ribosomal_Su5_D2-typ_SF"/>
</dbReference>
<feature type="domain" description="DNA mismatch repair protein S5" evidence="6">
    <location>
        <begin position="209"/>
        <end position="327"/>
    </location>
</feature>